<organism evidence="1 2">
    <name type="scientific">Mytilus galloprovincialis</name>
    <name type="common">Mediterranean mussel</name>
    <dbReference type="NCBI Taxonomy" id="29158"/>
    <lineage>
        <taxon>Eukaryota</taxon>
        <taxon>Metazoa</taxon>
        <taxon>Spiralia</taxon>
        <taxon>Lophotrochozoa</taxon>
        <taxon>Mollusca</taxon>
        <taxon>Bivalvia</taxon>
        <taxon>Autobranchia</taxon>
        <taxon>Pteriomorphia</taxon>
        <taxon>Mytilida</taxon>
        <taxon>Mytiloidea</taxon>
        <taxon>Mytilidae</taxon>
        <taxon>Mytilinae</taxon>
        <taxon>Mytilus</taxon>
    </lineage>
</organism>
<proteinExistence type="predicted"/>
<name>A0A3L5TS47_MYTGA</name>
<evidence type="ECO:0000313" key="2">
    <source>
        <dbReference type="Proteomes" id="UP000266721"/>
    </source>
</evidence>
<reference evidence="1 2" key="1">
    <citation type="journal article" date="2016" name="PLoS ONE">
        <title>A First Insight into the Genome of the Filter-Feeder Mussel Mytilus galloprovincialis.</title>
        <authorList>
            <person name="Murgarella M."/>
            <person name="Puiu D."/>
            <person name="Novoa B."/>
            <person name="Figueras A."/>
            <person name="Posada D."/>
            <person name="Canchaya C."/>
        </authorList>
    </citation>
    <scope>NUCLEOTIDE SEQUENCE [LARGE SCALE GENOMIC DNA]</scope>
    <source>
        <tissue evidence="1">Muscle</tissue>
    </source>
</reference>
<feature type="non-terminal residue" evidence="1">
    <location>
        <position position="97"/>
    </location>
</feature>
<feature type="non-terminal residue" evidence="1">
    <location>
        <position position="1"/>
    </location>
</feature>
<dbReference type="Proteomes" id="UP000266721">
    <property type="component" value="Unassembled WGS sequence"/>
</dbReference>
<accession>A0A3L5TS47</accession>
<comment type="caution">
    <text evidence="1">The sequence shown here is derived from an EMBL/GenBank/DDBJ whole genome shotgun (WGS) entry which is preliminary data.</text>
</comment>
<keyword evidence="2" id="KW-1185">Reference proteome</keyword>
<gene>
    <name evidence="1" type="ORF">AM593_10638</name>
</gene>
<dbReference type="EMBL" id="KV587085">
    <property type="protein sequence ID" value="OPL32749.1"/>
    <property type="molecule type" value="Genomic_DNA"/>
</dbReference>
<dbReference type="AlphaFoldDB" id="A0A3L5TS47"/>
<protein>
    <submittedName>
        <fullName evidence="1">Uncharacterized protein</fullName>
    </submittedName>
</protein>
<evidence type="ECO:0000313" key="1">
    <source>
        <dbReference type="EMBL" id="OPL32749.1"/>
    </source>
</evidence>
<sequence>SSLFHEETEEFEGVVTLLELVRYISDICVLGQQMDDSHNLLIHINLNFMELVASLFSQYNIPVVPFPVKDIFMRPFLLENAMGPARVCSIITIKGRR</sequence>